<evidence type="ECO:0000313" key="3">
    <source>
        <dbReference type="EMBL" id="GFM33626.1"/>
    </source>
</evidence>
<dbReference type="InterPro" id="IPR029787">
    <property type="entry name" value="Nucleotide_cyclase"/>
</dbReference>
<protein>
    <recommendedName>
        <fullName evidence="1">diguanylate cyclase</fullName>
        <ecNumber evidence="1">2.7.7.65</ecNumber>
    </recommendedName>
</protein>
<dbReference type="SUPFAM" id="SSF52172">
    <property type="entry name" value="CheY-like"/>
    <property type="match status" value="1"/>
</dbReference>
<dbReference type="Pfam" id="PF00990">
    <property type="entry name" value="GGDEF"/>
    <property type="match status" value="1"/>
</dbReference>
<dbReference type="GO" id="GO:0005886">
    <property type="term" value="C:plasma membrane"/>
    <property type="evidence" value="ECO:0007669"/>
    <property type="project" value="TreeGrafter"/>
</dbReference>
<evidence type="ECO:0000256" key="1">
    <source>
        <dbReference type="ARBA" id="ARBA00012528"/>
    </source>
</evidence>
<dbReference type="Gene3D" id="3.40.50.2300">
    <property type="match status" value="1"/>
</dbReference>
<dbReference type="EMBL" id="BLVO01000013">
    <property type="protein sequence ID" value="GFM33626.1"/>
    <property type="molecule type" value="Genomic_DNA"/>
</dbReference>
<reference evidence="3 4" key="1">
    <citation type="submission" date="2020-05" db="EMBL/GenBank/DDBJ databases">
        <title>Draft genome sequence of Desulfovibrio sp. strain HN2T.</title>
        <authorList>
            <person name="Ueno A."/>
            <person name="Tamazawa S."/>
            <person name="Tamamura S."/>
            <person name="Murakami T."/>
            <person name="Kiyama T."/>
            <person name="Inomata H."/>
            <person name="Amano Y."/>
            <person name="Miyakawa K."/>
            <person name="Tamaki H."/>
            <person name="Naganuma T."/>
            <person name="Kaneko K."/>
        </authorList>
    </citation>
    <scope>NUCLEOTIDE SEQUENCE [LARGE SCALE GENOMIC DNA]</scope>
    <source>
        <strain evidence="3 4">HN2</strain>
    </source>
</reference>
<dbReference type="PANTHER" id="PTHR45138">
    <property type="entry name" value="REGULATORY COMPONENTS OF SENSORY TRANSDUCTION SYSTEM"/>
    <property type="match status" value="1"/>
</dbReference>
<dbReference type="GO" id="GO:0052621">
    <property type="term" value="F:diguanylate cyclase activity"/>
    <property type="evidence" value="ECO:0007669"/>
    <property type="project" value="UniProtKB-EC"/>
</dbReference>
<dbReference type="AlphaFoldDB" id="A0A7J0BIW2"/>
<gene>
    <name evidence="3" type="ORF">DSM101010T_19910</name>
</gene>
<feature type="domain" description="GGDEF" evidence="2">
    <location>
        <begin position="161"/>
        <end position="314"/>
    </location>
</feature>
<dbReference type="InterPro" id="IPR050469">
    <property type="entry name" value="Diguanylate_Cyclase"/>
</dbReference>
<name>A0A7J0BIW2_9BACT</name>
<dbReference type="EC" id="2.7.7.65" evidence="1"/>
<dbReference type="Gene3D" id="3.30.70.270">
    <property type="match status" value="1"/>
</dbReference>
<evidence type="ECO:0000313" key="4">
    <source>
        <dbReference type="Proteomes" id="UP000503840"/>
    </source>
</evidence>
<dbReference type="InterPro" id="IPR043128">
    <property type="entry name" value="Rev_trsase/Diguanyl_cyclase"/>
</dbReference>
<dbReference type="RefSeq" id="WP_174405269.1">
    <property type="nucleotide sequence ID" value="NZ_BLVO01000013.1"/>
</dbReference>
<dbReference type="Proteomes" id="UP000503840">
    <property type="component" value="Unassembled WGS sequence"/>
</dbReference>
<evidence type="ECO:0000259" key="2">
    <source>
        <dbReference type="PROSITE" id="PS50887"/>
    </source>
</evidence>
<dbReference type="InterPro" id="IPR000160">
    <property type="entry name" value="GGDEF_dom"/>
</dbReference>
<dbReference type="CDD" id="cd01949">
    <property type="entry name" value="GGDEF"/>
    <property type="match status" value="1"/>
</dbReference>
<dbReference type="SMART" id="SM00267">
    <property type="entry name" value="GGDEF"/>
    <property type="match status" value="1"/>
</dbReference>
<dbReference type="NCBIfam" id="TIGR00254">
    <property type="entry name" value="GGDEF"/>
    <property type="match status" value="1"/>
</dbReference>
<dbReference type="PROSITE" id="PS50887">
    <property type="entry name" value="GGDEF"/>
    <property type="match status" value="1"/>
</dbReference>
<keyword evidence="4" id="KW-1185">Reference proteome</keyword>
<comment type="caution">
    <text evidence="3">The sequence shown here is derived from an EMBL/GenBank/DDBJ whole genome shotgun (WGS) entry which is preliminary data.</text>
</comment>
<dbReference type="PANTHER" id="PTHR45138:SF25">
    <property type="entry name" value="GGDEF DOMAIN PROTEIN"/>
    <property type="match status" value="1"/>
</dbReference>
<dbReference type="SUPFAM" id="SSF55073">
    <property type="entry name" value="Nucleotide cyclase"/>
    <property type="match status" value="1"/>
</dbReference>
<accession>A0A7J0BIW2</accession>
<organism evidence="3 4">
    <name type="scientific">Desulfovibrio subterraneus</name>
    <dbReference type="NCBI Taxonomy" id="2718620"/>
    <lineage>
        <taxon>Bacteria</taxon>
        <taxon>Pseudomonadati</taxon>
        <taxon>Thermodesulfobacteriota</taxon>
        <taxon>Desulfovibrionia</taxon>
        <taxon>Desulfovibrionales</taxon>
        <taxon>Desulfovibrionaceae</taxon>
        <taxon>Desulfovibrio</taxon>
    </lineage>
</organism>
<dbReference type="InterPro" id="IPR011006">
    <property type="entry name" value="CheY-like_superfamily"/>
</dbReference>
<proteinExistence type="predicted"/>
<dbReference type="GO" id="GO:1902201">
    <property type="term" value="P:negative regulation of bacterial-type flagellum-dependent cell motility"/>
    <property type="evidence" value="ECO:0007669"/>
    <property type="project" value="TreeGrafter"/>
</dbReference>
<dbReference type="GO" id="GO:0043709">
    <property type="term" value="P:cell adhesion involved in single-species biofilm formation"/>
    <property type="evidence" value="ECO:0007669"/>
    <property type="project" value="TreeGrafter"/>
</dbReference>
<sequence length="317" mass="35461">MHPTMTENGPIQAFLISSDTCFVRQVQNIWPEQEMQWSVFSCAGAVVEQLLTDPPALLVSDSVLSDMTGEALVSLVKSENVYRQVPTVLCMPRKDLYGDIDWSRLEADDIVFTPFEDQEFKARVELTLNRMSRSLDANPLTRLPGNTTIIQFIKEHIEKKRDFALGYADLDNFKAFNDKYGFFRGDEALMMAARVIVNTVRSFHGPLSFVGHVGGDDFVFALPLETVEAACKRLVASFDSIVPSFYDAADRERGSIVSKDRRGQTQTFPLMAISIAVVCNRNGSLKHYAEASAIAMQLKKKAKEDPGSVYVIDQRQA</sequence>